<proteinExistence type="predicted"/>
<dbReference type="Gene3D" id="1.10.10.10">
    <property type="entry name" value="Winged helix-like DNA-binding domain superfamily/Winged helix DNA-binding domain"/>
    <property type="match status" value="1"/>
</dbReference>
<dbReference type="AlphaFoldDB" id="A0A0R1MKM6"/>
<evidence type="ECO:0000313" key="1">
    <source>
        <dbReference type="EMBL" id="KRL05123.1"/>
    </source>
</evidence>
<reference evidence="1 2" key="1">
    <citation type="journal article" date="2015" name="Genome Announc.">
        <title>Expanding the biotechnology potential of lactobacilli through comparative genomics of 213 strains and associated genera.</title>
        <authorList>
            <person name="Sun Z."/>
            <person name="Harris H.M."/>
            <person name="McCann A."/>
            <person name="Guo C."/>
            <person name="Argimon S."/>
            <person name="Zhang W."/>
            <person name="Yang X."/>
            <person name="Jeffery I.B."/>
            <person name="Cooney J.C."/>
            <person name="Kagawa T.F."/>
            <person name="Liu W."/>
            <person name="Song Y."/>
            <person name="Salvetti E."/>
            <person name="Wrobel A."/>
            <person name="Rasinkangas P."/>
            <person name="Parkhill J."/>
            <person name="Rea M.C."/>
            <person name="O'Sullivan O."/>
            <person name="Ritari J."/>
            <person name="Douillard F.P."/>
            <person name="Paul Ross R."/>
            <person name="Yang R."/>
            <person name="Briner A.E."/>
            <person name="Felis G.E."/>
            <person name="de Vos W.M."/>
            <person name="Barrangou R."/>
            <person name="Klaenhammer T.R."/>
            <person name="Caufield P.W."/>
            <person name="Cui Y."/>
            <person name="Zhang H."/>
            <person name="O'Toole P.W."/>
        </authorList>
    </citation>
    <scope>NUCLEOTIDE SEQUENCE [LARGE SCALE GENOMIC DNA]</scope>
    <source>
        <strain evidence="1 2">DSM 19972</strain>
    </source>
</reference>
<organism evidence="1 2">
    <name type="scientific">Liquorilactobacillus oeni DSM 19972</name>
    <dbReference type="NCBI Taxonomy" id="1423777"/>
    <lineage>
        <taxon>Bacteria</taxon>
        <taxon>Bacillati</taxon>
        <taxon>Bacillota</taxon>
        <taxon>Bacilli</taxon>
        <taxon>Lactobacillales</taxon>
        <taxon>Lactobacillaceae</taxon>
        <taxon>Liquorilactobacillus</taxon>
    </lineage>
</organism>
<dbReference type="InterPro" id="IPR036388">
    <property type="entry name" value="WH-like_DNA-bd_sf"/>
</dbReference>
<dbReference type="STRING" id="1423777.FD46_GL001069"/>
<accession>A0A0R1MKM6</accession>
<dbReference type="EMBL" id="AZEH01000034">
    <property type="protein sequence ID" value="KRL05123.1"/>
    <property type="molecule type" value="Genomic_DNA"/>
</dbReference>
<protein>
    <recommendedName>
        <fullName evidence="3">HTH luxR-type domain-containing protein</fullName>
    </recommendedName>
</protein>
<dbReference type="OrthoDB" id="5358347at2"/>
<comment type="caution">
    <text evidence="1">The sequence shown here is derived from an EMBL/GenBank/DDBJ whole genome shotgun (WGS) entry which is preliminary data.</text>
</comment>
<dbReference type="Proteomes" id="UP000051686">
    <property type="component" value="Unassembled WGS sequence"/>
</dbReference>
<keyword evidence="2" id="KW-1185">Reference proteome</keyword>
<gene>
    <name evidence="1" type="ORF">FD46_GL001069</name>
</gene>
<evidence type="ECO:0000313" key="2">
    <source>
        <dbReference type="Proteomes" id="UP000051686"/>
    </source>
</evidence>
<evidence type="ECO:0008006" key="3">
    <source>
        <dbReference type="Google" id="ProtNLM"/>
    </source>
</evidence>
<dbReference type="RefSeq" id="WP_057895965.1">
    <property type="nucleotide sequence ID" value="NZ_AZEH01000034.1"/>
</dbReference>
<sequence length="81" mass="9132">MTKEDKQSELIANMADLFNKISAYNMPIVKQKLAGLTFSEIEIIELIANINDAHITKLAKKYHMPREAISKITKNASKKAN</sequence>
<name>A0A0R1MKM6_9LACO</name>